<protein>
    <recommendedName>
        <fullName evidence="4">VPS4-associated protein 1</fullName>
    </recommendedName>
</protein>
<accession>A0A7C8RFI9</accession>
<evidence type="ECO:0000256" key="1">
    <source>
        <dbReference type="SAM" id="MobiDB-lite"/>
    </source>
</evidence>
<evidence type="ECO:0000313" key="3">
    <source>
        <dbReference type="Proteomes" id="UP000474640"/>
    </source>
</evidence>
<dbReference type="GO" id="GO:0007034">
    <property type="term" value="P:vacuolar transport"/>
    <property type="evidence" value="ECO:0007669"/>
    <property type="project" value="TreeGrafter"/>
</dbReference>
<feature type="compositionally biased region" description="Basic and acidic residues" evidence="1">
    <location>
        <begin position="68"/>
        <end position="134"/>
    </location>
</feature>
<organism evidence="2 3">
    <name type="scientific">Orbilia oligospora</name>
    <name type="common">Nematode-trapping fungus</name>
    <name type="synonym">Arthrobotrys oligospora</name>
    <dbReference type="NCBI Taxonomy" id="2813651"/>
    <lineage>
        <taxon>Eukaryota</taxon>
        <taxon>Fungi</taxon>
        <taxon>Dikarya</taxon>
        <taxon>Ascomycota</taxon>
        <taxon>Pezizomycotina</taxon>
        <taxon>Orbiliomycetes</taxon>
        <taxon>Orbiliales</taxon>
        <taxon>Orbiliaceae</taxon>
        <taxon>Orbilia</taxon>
    </lineage>
</organism>
<gene>
    <name evidence="2" type="ORF">TWF970_002381</name>
</gene>
<evidence type="ECO:0008006" key="4">
    <source>
        <dbReference type="Google" id="ProtNLM"/>
    </source>
</evidence>
<comment type="caution">
    <text evidence="2">The sequence shown here is derived from an EMBL/GenBank/DDBJ whole genome shotgun (WGS) entry which is preliminary data.</text>
</comment>
<dbReference type="Proteomes" id="UP000474640">
    <property type="component" value="Unassembled WGS sequence"/>
</dbReference>
<dbReference type="Pfam" id="PF08432">
    <property type="entry name" value="Vfa1"/>
    <property type="match status" value="1"/>
</dbReference>
<dbReference type="GO" id="GO:0005768">
    <property type="term" value="C:endosome"/>
    <property type="evidence" value="ECO:0007669"/>
    <property type="project" value="TreeGrafter"/>
</dbReference>
<evidence type="ECO:0000313" key="2">
    <source>
        <dbReference type="EMBL" id="KAF3281216.1"/>
    </source>
</evidence>
<dbReference type="AlphaFoldDB" id="A0A7C8RFI9"/>
<dbReference type="PANTHER" id="PTHR28218">
    <property type="entry name" value="VPS4-ASSOCIATED PROTEIN 1"/>
    <property type="match status" value="1"/>
</dbReference>
<dbReference type="OrthoDB" id="2158714at2759"/>
<dbReference type="PANTHER" id="PTHR28218:SF1">
    <property type="entry name" value="VPS4-ASSOCIATED PROTEIN 1"/>
    <property type="match status" value="1"/>
</dbReference>
<dbReference type="InterPro" id="IPR013640">
    <property type="entry name" value="Vfa1"/>
</dbReference>
<sequence>MALPFQNVYIHRKVAEASSKPCMICFRPSTSVLITSCQKDFFYICPSHLNDRGFATAVIDEAAEAEKRKKEEMDKELEKLKQEFEEKQKRKEEKNKDKDKDKDKKEKEKEKAKVKDEETDKLKVEETEKAKTEQAVEASSFSEYNLHRNFFNVRQQKYLEKQIAKRNMERLKNPMSFPAVPKGGPV</sequence>
<name>A0A7C8RFI9_ORBOL</name>
<proteinExistence type="predicted"/>
<feature type="region of interest" description="Disordered" evidence="1">
    <location>
        <begin position="68"/>
        <end position="139"/>
    </location>
</feature>
<reference evidence="2 3" key="1">
    <citation type="submission" date="2020-01" db="EMBL/GenBank/DDBJ databases">
        <authorList>
            <person name="Palmer J.M."/>
        </authorList>
    </citation>
    <scope>NUCLEOTIDE SEQUENCE [LARGE SCALE GENOMIC DNA]</scope>
    <source>
        <strain evidence="2 3">TWF970</strain>
    </source>
</reference>
<dbReference type="EMBL" id="JAABOJ010000016">
    <property type="protein sequence ID" value="KAF3281216.1"/>
    <property type="molecule type" value="Genomic_DNA"/>
</dbReference>